<keyword evidence="1" id="KW-0732">Signal</keyword>
<dbReference type="EMBL" id="CAJNDS010002751">
    <property type="protein sequence ID" value="CAE7584562.1"/>
    <property type="molecule type" value="Genomic_DNA"/>
</dbReference>
<accession>A0A812UT94</accession>
<organism evidence="2 3">
    <name type="scientific">Symbiodinium natans</name>
    <dbReference type="NCBI Taxonomy" id="878477"/>
    <lineage>
        <taxon>Eukaryota</taxon>
        <taxon>Sar</taxon>
        <taxon>Alveolata</taxon>
        <taxon>Dinophyceae</taxon>
        <taxon>Suessiales</taxon>
        <taxon>Symbiodiniaceae</taxon>
        <taxon>Symbiodinium</taxon>
    </lineage>
</organism>
<gene>
    <name evidence="2" type="ORF">SNAT2548_LOCUS33335</name>
</gene>
<sequence length="316" mass="33653">VRHCLAVRAIPTSSWPLVLTACCDAAECQEAAIAVITELGEDASLRDWAEDCSRKPSLPAGFRLRIYARYAETSSPTWQSLQLSAEAALLKGEQLPPEALCLLDAPRLWPQLLARRAVLAAGALLDASPHGCGDSEEVTLLADAVLRNGSQSEARAACAILESLRGAPAGKLLAALSARQPLHLLDGLPAPESQLHEAAALLAVRYGDCRVPSLVLPLLDCACALLPEVLSAAAALEAWTQGWWESKAQAAIAKWSFADLEALLTAGPWKDTEVLARLISAWLEAPHDQMERFPVGDAGAWDKAGSLQMCGLGFRV</sequence>
<evidence type="ECO:0008006" key="4">
    <source>
        <dbReference type="Google" id="ProtNLM"/>
    </source>
</evidence>
<feature type="signal peptide" evidence="1">
    <location>
        <begin position="1"/>
        <end position="25"/>
    </location>
</feature>
<feature type="chain" id="PRO_5033045986" description="Nuclear pore complex protein Nup85" evidence="1">
    <location>
        <begin position="26"/>
        <end position="316"/>
    </location>
</feature>
<evidence type="ECO:0000313" key="2">
    <source>
        <dbReference type="EMBL" id="CAE7584562.1"/>
    </source>
</evidence>
<reference evidence="2" key="1">
    <citation type="submission" date="2021-02" db="EMBL/GenBank/DDBJ databases">
        <authorList>
            <person name="Dougan E. K."/>
            <person name="Rhodes N."/>
            <person name="Thang M."/>
            <person name="Chan C."/>
        </authorList>
    </citation>
    <scope>NUCLEOTIDE SEQUENCE</scope>
</reference>
<evidence type="ECO:0000256" key="1">
    <source>
        <dbReference type="SAM" id="SignalP"/>
    </source>
</evidence>
<feature type="non-terminal residue" evidence="2">
    <location>
        <position position="1"/>
    </location>
</feature>
<comment type="caution">
    <text evidence="2">The sequence shown here is derived from an EMBL/GenBank/DDBJ whole genome shotgun (WGS) entry which is preliminary data.</text>
</comment>
<proteinExistence type="predicted"/>
<evidence type="ECO:0000313" key="3">
    <source>
        <dbReference type="Proteomes" id="UP000604046"/>
    </source>
</evidence>
<dbReference type="AlphaFoldDB" id="A0A812UT94"/>
<keyword evidence="3" id="KW-1185">Reference proteome</keyword>
<protein>
    <recommendedName>
        <fullName evidence="4">Nuclear pore complex protein Nup85</fullName>
    </recommendedName>
</protein>
<dbReference type="Proteomes" id="UP000604046">
    <property type="component" value="Unassembled WGS sequence"/>
</dbReference>
<name>A0A812UT94_9DINO</name>